<organism evidence="1 2">
    <name type="scientific">Salinimonas sediminis</name>
    <dbReference type="NCBI Taxonomy" id="2303538"/>
    <lineage>
        <taxon>Bacteria</taxon>
        <taxon>Pseudomonadati</taxon>
        <taxon>Pseudomonadota</taxon>
        <taxon>Gammaproteobacteria</taxon>
        <taxon>Alteromonadales</taxon>
        <taxon>Alteromonadaceae</taxon>
        <taxon>Alteromonas/Salinimonas group</taxon>
        <taxon>Salinimonas</taxon>
    </lineage>
</organism>
<keyword evidence="2" id="KW-1185">Reference proteome</keyword>
<evidence type="ECO:0000313" key="2">
    <source>
        <dbReference type="Proteomes" id="UP000262073"/>
    </source>
</evidence>
<dbReference type="AlphaFoldDB" id="A0A346NP59"/>
<dbReference type="Proteomes" id="UP000262073">
    <property type="component" value="Chromosome"/>
</dbReference>
<protein>
    <submittedName>
        <fullName evidence="1">Uncharacterized protein</fullName>
    </submittedName>
</protein>
<evidence type="ECO:0000313" key="1">
    <source>
        <dbReference type="EMBL" id="AXR07316.1"/>
    </source>
</evidence>
<dbReference type="KEGG" id="salm:D0Y50_13755"/>
<name>A0A346NP59_9ALTE</name>
<gene>
    <name evidence="1" type="ORF">D0Y50_13755</name>
</gene>
<reference evidence="1 2" key="1">
    <citation type="submission" date="2018-08" db="EMBL/GenBank/DDBJ databases">
        <title>Salinimonas sediminis sp. nov., a piezophilic bacterium isolated from a deep-sea sediment sample from the New Britain Trench.</title>
        <authorList>
            <person name="Cao J."/>
        </authorList>
    </citation>
    <scope>NUCLEOTIDE SEQUENCE [LARGE SCALE GENOMIC DNA]</scope>
    <source>
        <strain evidence="1 2">N102</strain>
    </source>
</reference>
<sequence>MQKNALYCAFFISANSLFYLRYSLLFGITKYTFRGGSIFIPAEKLAHYEVFCLALYKESGCQARIDRSTMGINWNTFYSP</sequence>
<accession>A0A346NP59</accession>
<proteinExistence type="predicted"/>
<dbReference type="EMBL" id="CP031769">
    <property type="protein sequence ID" value="AXR07316.1"/>
    <property type="molecule type" value="Genomic_DNA"/>
</dbReference>